<dbReference type="PANTHER" id="PTHR42879">
    <property type="entry name" value="3-OXOACYL-(ACYL-CARRIER-PROTEIN) REDUCTASE"/>
    <property type="match status" value="1"/>
</dbReference>
<dbReference type="InterPro" id="IPR036291">
    <property type="entry name" value="NAD(P)-bd_dom_sf"/>
</dbReference>
<dbReference type="Proteomes" id="UP001500037">
    <property type="component" value="Unassembled WGS sequence"/>
</dbReference>
<evidence type="ECO:0000313" key="4">
    <source>
        <dbReference type="EMBL" id="GAA1250821.1"/>
    </source>
</evidence>
<feature type="domain" description="Ketoreductase" evidence="3">
    <location>
        <begin position="36"/>
        <end position="217"/>
    </location>
</feature>
<dbReference type="NCBIfam" id="NF005559">
    <property type="entry name" value="PRK07231.1"/>
    <property type="match status" value="1"/>
</dbReference>
<dbReference type="SMART" id="SM00822">
    <property type="entry name" value="PKS_KR"/>
    <property type="match status" value="1"/>
</dbReference>
<reference evidence="4 5" key="1">
    <citation type="journal article" date="2019" name="Int. J. Syst. Evol. Microbiol.">
        <title>The Global Catalogue of Microorganisms (GCM) 10K type strain sequencing project: providing services to taxonomists for standard genome sequencing and annotation.</title>
        <authorList>
            <consortium name="The Broad Institute Genomics Platform"/>
            <consortium name="The Broad Institute Genome Sequencing Center for Infectious Disease"/>
            <person name="Wu L."/>
            <person name="Ma J."/>
        </authorList>
    </citation>
    <scope>NUCLEOTIDE SEQUENCE [LARGE SCALE GENOMIC DNA]</scope>
    <source>
        <strain evidence="4 5">JCM 13004</strain>
    </source>
</reference>
<evidence type="ECO:0000313" key="5">
    <source>
        <dbReference type="Proteomes" id="UP001500037"/>
    </source>
</evidence>
<dbReference type="Pfam" id="PF13561">
    <property type="entry name" value="adh_short_C2"/>
    <property type="match status" value="1"/>
</dbReference>
<organism evidence="4 5">
    <name type="scientific">Kitasatospora nipponensis</name>
    <dbReference type="NCBI Taxonomy" id="258049"/>
    <lineage>
        <taxon>Bacteria</taxon>
        <taxon>Bacillati</taxon>
        <taxon>Actinomycetota</taxon>
        <taxon>Actinomycetes</taxon>
        <taxon>Kitasatosporales</taxon>
        <taxon>Streptomycetaceae</taxon>
        <taxon>Kitasatospora</taxon>
    </lineage>
</organism>
<dbReference type="EMBL" id="BAAALF010000092">
    <property type="protein sequence ID" value="GAA1250821.1"/>
    <property type="molecule type" value="Genomic_DNA"/>
</dbReference>
<evidence type="ECO:0000256" key="1">
    <source>
        <dbReference type="ARBA" id="ARBA00006484"/>
    </source>
</evidence>
<keyword evidence="5" id="KW-1185">Reference proteome</keyword>
<feature type="region of interest" description="Disordered" evidence="2">
    <location>
        <begin position="1"/>
        <end position="30"/>
    </location>
</feature>
<feature type="compositionally biased region" description="Low complexity" evidence="2">
    <location>
        <begin position="1"/>
        <end position="23"/>
    </location>
</feature>
<dbReference type="Gene3D" id="3.40.50.720">
    <property type="entry name" value="NAD(P)-binding Rossmann-like Domain"/>
    <property type="match status" value="1"/>
</dbReference>
<dbReference type="PANTHER" id="PTHR42879:SF2">
    <property type="entry name" value="3-OXOACYL-[ACYL-CARRIER-PROTEIN] REDUCTASE FABG"/>
    <property type="match status" value="1"/>
</dbReference>
<dbReference type="PRINTS" id="PR00081">
    <property type="entry name" value="GDHRDH"/>
</dbReference>
<dbReference type="InterPro" id="IPR057326">
    <property type="entry name" value="KR_dom"/>
</dbReference>
<dbReference type="SUPFAM" id="SSF51735">
    <property type="entry name" value="NAD(P)-binding Rossmann-fold domains"/>
    <property type="match status" value="1"/>
</dbReference>
<dbReference type="PROSITE" id="PS00061">
    <property type="entry name" value="ADH_SHORT"/>
    <property type="match status" value="1"/>
</dbReference>
<gene>
    <name evidence="4" type="primary">fabG_3</name>
    <name evidence="4" type="ORF">GCM10009665_46880</name>
</gene>
<name>A0ABN1WLM1_9ACTN</name>
<evidence type="ECO:0000256" key="2">
    <source>
        <dbReference type="SAM" id="MobiDB-lite"/>
    </source>
</evidence>
<dbReference type="InterPro" id="IPR050259">
    <property type="entry name" value="SDR"/>
</dbReference>
<proteinExistence type="inferred from homology"/>
<dbReference type="InterPro" id="IPR020904">
    <property type="entry name" value="Sc_DH/Rdtase_CS"/>
</dbReference>
<comment type="similarity">
    <text evidence="1">Belongs to the short-chain dehydrogenases/reductases (SDR) family.</text>
</comment>
<accession>A0ABN1WLM1</accession>
<comment type="caution">
    <text evidence="4">The sequence shown here is derived from an EMBL/GenBank/DDBJ whole genome shotgun (WGS) entry which is preliminary data.</text>
</comment>
<dbReference type="RefSeq" id="WP_344443898.1">
    <property type="nucleotide sequence ID" value="NZ_BAAALF010000092.1"/>
</dbReference>
<dbReference type="InterPro" id="IPR002347">
    <property type="entry name" value="SDR_fam"/>
</dbReference>
<dbReference type="NCBIfam" id="NF009466">
    <property type="entry name" value="PRK12826.1-2"/>
    <property type="match status" value="1"/>
</dbReference>
<protein>
    <submittedName>
        <fullName evidence="4">3-oxoacyl-[acyl-carrier-protein] reductase</fullName>
    </submittedName>
</protein>
<evidence type="ECO:0000259" key="3">
    <source>
        <dbReference type="SMART" id="SM00822"/>
    </source>
</evidence>
<sequence length="276" mass="28621">MTDTAPAATTTPEGTTAPEAGTARPDIPAPPFAPGTVALVTGASRGIGRGCALALARAGCDVVVHYATQESAAKEVAEEIRAMGREAITVRADVGVEADVKELFKAIRAQFKRLDVVVVNSGITADGFLATMSLDKWQKVITTNLTGAFLTCRESVKLMHRTGGSIVMIGSTSGIVGQPGQLNYTASKGGMIALAKGLAREVAERSIRVNVVAPGFTETDMLRGMEPRAREQLVAMVPMKRTGSVEEVASAVTYLASPAAGYITGKVLTVDGGLTS</sequence>
<dbReference type="PRINTS" id="PR00080">
    <property type="entry name" value="SDRFAMILY"/>
</dbReference>